<keyword evidence="3" id="KW-1185">Reference proteome</keyword>
<name>A0AAV2CCH6_9ROSI</name>
<reference evidence="2 3" key="1">
    <citation type="submission" date="2024-04" db="EMBL/GenBank/DDBJ databases">
        <authorList>
            <person name="Fracassetti M."/>
        </authorList>
    </citation>
    <scope>NUCLEOTIDE SEQUENCE [LARGE SCALE GENOMIC DNA]</scope>
</reference>
<protein>
    <recommendedName>
        <fullName evidence="1">MaoC-like domain-containing protein</fullName>
    </recommendedName>
</protein>
<dbReference type="EMBL" id="OZ034813">
    <property type="protein sequence ID" value="CAL1353465.1"/>
    <property type="molecule type" value="Genomic_DNA"/>
</dbReference>
<dbReference type="Gene3D" id="3.10.129.10">
    <property type="entry name" value="Hotdog Thioesterase"/>
    <property type="match status" value="1"/>
</dbReference>
<dbReference type="GO" id="GO:0005777">
    <property type="term" value="C:peroxisome"/>
    <property type="evidence" value="ECO:0007669"/>
    <property type="project" value="TreeGrafter"/>
</dbReference>
<organism evidence="2 3">
    <name type="scientific">Linum trigynum</name>
    <dbReference type="NCBI Taxonomy" id="586398"/>
    <lineage>
        <taxon>Eukaryota</taxon>
        <taxon>Viridiplantae</taxon>
        <taxon>Streptophyta</taxon>
        <taxon>Embryophyta</taxon>
        <taxon>Tracheophyta</taxon>
        <taxon>Spermatophyta</taxon>
        <taxon>Magnoliopsida</taxon>
        <taxon>eudicotyledons</taxon>
        <taxon>Gunneridae</taxon>
        <taxon>Pentapetalae</taxon>
        <taxon>rosids</taxon>
        <taxon>fabids</taxon>
        <taxon>Malpighiales</taxon>
        <taxon>Linaceae</taxon>
        <taxon>Linum</taxon>
    </lineage>
</organism>
<dbReference type="PANTHER" id="PTHR13078:SF56">
    <property type="entry name" value="PEROXISOMAL MULTIFUNCTIONAL ENZYME TYPE 2"/>
    <property type="match status" value="1"/>
</dbReference>
<dbReference type="GO" id="GO:0006635">
    <property type="term" value="P:fatty acid beta-oxidation"/>
    <property type="evidence" value="ECO:0007669"/>
    <property type="project" value="TreeGrafter"/>
</dbReference>
<dbReference type="GO" id="GO:0003857">
    <property type="term" value="F:(3S)-3-hydroxyacyl-CoA dehydrogenase (NAD+) activity"/>
    <property type="evidence" value="ECO:0007669"/>
    <property type="project" value="TreeGrafter"/>
</dbReference>
<gene>
    <name evidence="2" type="ORF">LTRI10_LOCUS1366</name>
</gene>
<accession>A0AAV2CCH6</accession>
<dbReference type="AlphaFoldDB" id="A0AAV2CCH6"/>
<feature type="domain" description="MaoC-like" evidence="1">
    <location>
        <begin position="17"/>
        <end position="54"/>
    </location>
</feature>
<dbReference type="InterPro" id="IPR002539">
    <property type="entry name" value="MaoC-like_dom"/>
</dbReference>
<evidence type="ECO:0000313" key="3">
    <source>
        <dbReference type="Proteomes" id="UP001497516"/>
    </source>
</evidence>
<dbReference type="PANTHER" id="PTHR13078">
    <property type="entry name" value="PEROXISOMAL MULTIFUNCTIONAL ENZYME TYPE 2-RELATED"/>
    <property type="match status" value="1"/>
</dbReference>
<dbReference type="InterPro" id="IPR029069">
    <property type="entry name" value="HotDog_dom_sf"/>
</dbReference>
<dbReference type="GO" id="GO:0004300">
    <property type="term" value="F:enoyl-CoA hydratase activity"/>
    <property type="evidence" value="ECO:0007669"/>
    <property type="project" value="TreeGrafter"/>
</dbReference>
<proteinExistence type="predicted"/>
<sequence>MPSNPAVVHNSSVFPSKFQALLYRLSGDYNPVDSDPAIAKVAGFPRPILHGLCSVHSWICSPCSHQMHR</sequence>
<dbReference type="GO" id="GO:0044594">
    <property type="term" value="F:17-beta-hydroxysteroid dehydrogenase (NAD+) activity"/>
    <property type="evidence" value="ECO:0007669"/>
    <property type="project" value="TreeGrafter"/>
</dbReference>
<evidence type="ECO:0000313" key="2">
    <source>
        <dbReference type="EMBL" id="CAL1353465.1"/>
    </source>
</evidence>
<evidence type="ECO:0000259" key="1">
    <source>
        <dbReference type="Pfam" id="PF01575"/>
    </source>
</evidence>
<dbReference type="SUPFAM" id="SSF54637">
    <property type="entry name" value="Thioesterase/thiol ester dehydrase-isomerase"/>
    <property type="match status" value="1"/>
</dbReference>
<dbReference type="Proteomes" id="UP001497516">
    <property type="component" value="Chromosome 1"/>
</dbReference>
<dbReference type="Pfam" id="PF01575">
    <property type="entry name" value="MaoC_dehydratas"/>
    <property type="match status" value="1"/>
</dbReference>